<keyword evidence="6 10" id="KW-0689">Ribosomal protein</keyword>
<evidence type="ECO:0000256" key="2">
    <source>
        <dbReference type="ARBA" id="ARBA00009451"/>
    </source>
</evidence>
<comment type="function">
    <text evidence="1 10">The globular domain of the protein is located near the polypeptide exit tunnel on the outside of the subunit, while an extended beta-hairpin is found that lines the wall of the exit tunnel in the center of the 70S ribosome.</text>
</comment>
<name>A0A1T4PKA3_9ENTE</name>
<comment type="similarity">
    <text evidence="2 10 11">Belongs to the universal ribosomal protein uL22 family.</text>
</comment>
<accession>A0A1T4PKA3</accession>
<evidence type="ECO:0000256" key="13">
    <source>
        <dbReference type="RuleBase" id="RU004008"/>
    </source>
</evidence>
<protein>
    <recommendedName>
        <fullName evidence="9 10">Large ribosomal subunit protein uL22</fullName>
    </recommendedName>
</protein>
<dbReference type="GO" id="GO:0019843">
    <property type="term" value="F:rRNA binding"/>
    <property type="evidence" value="ECO:0007669"/>
    <property type="project" value="UniProtKB-UniRule"/>
</dbReference>
<keyword evidence="4 10" id="KW-0699">rRNA-binding</keyword>
<organism evidence="14 15">
    <name type="scientific">Pilibacter termitis</name>
    <dbReference type="NCBI Taxonomy" id="263852"/>
    <lineage>
        <taxon>Bacteria</taxon>
        <taxon>Bacillati</taxon>
        <taxon>Bacillota</taxon>
        <taxon>Bacilli</taxon>
        <taxon>Lactobacillales</taxon>
        <taxon>Enterococcaceae</taxon>
        <taxon>Pilibacter</taxon>
    </lineage>
</organism>
<dbReference type="InterPro" id="IPR001063">
    <property type="entry name" value="Ribosomal_uL22"/>
</dbReference>
<comment type="function">
    <text evidence="8">This protein binds specifically to 23S rRNA; its binding is stimulated by other ribosomal proteins, e.g. L4, L17, and L20. It is important during the early stages of 50S assembly. It makes multiple contacts with different domains of the 23S rRNA in the assembled 50S subunit and ribosome.</text>
</comment>
<dbReference type="Pfam" id="PF00237">
    <property type="entry name" value="Ribosomal_L22"/>
    <property type="match status" value="1"/>
</dbReference>
<keyword evidence="15" id="KW-1185">Reference proteome</keyword>
<evidence type="ECO:0000256" key="10">
    <source>
        <dbReference type="HAMAP-Rule" id="MF_01331"/>
    </source>
</evidence>
<evidence type="ECO:0000256" key="4">
    <source>
        <dbReference type="ARBA" id="ARBA00022730"/>
    </source>
</evidence>
<dbReference type="InterPro" id="IPR018260">
    <property type="entry name" value="Ribosomal_uL22_CS"/>
</dbReference>
<dbReference type="Gene3D" id="3.90.470.10">
    <property type="entry name" value="Ribosomal protein L22/L17"/>
    <property type="match status" value="1"/>
</dbReference>
<dbReference type="InterPro" id="IPR036394">
    <property type="entry name" value="Ribosomal_uL22_sf"/>
</dbReference>
<dbReference type="HAMAP" id="MF_01331_B">
    <property type="entry name" value="Ribosomal_uL22_B"/>
    <property type="match status" value="1"/>
</dbReference>
<dbReference type="AlphaFoldDB" id="A0A1T4PKA3"/>
<keyword evidence="7 10" id="KW-0687">Ribonucleoprotein</keyword>
<proteinExistence type="inferred from homology"/>
<evidence type="ECO:0000256" key="9">
    <source>
        <dbReference type="ARBA" id="ARBA00035207"/>
    </source>
</evidence>
<keyword evidence="5 10" id="KW-0694">RNA-binding</keyword>
<evidence type="ECO:0000313" key="14">
    <source>
        <dbReference type="EMBL" id="SJZ92004.1"/>
    </source>
</evidence>
<evidence type="ECO:0000256" key="5">
    <source>
        <dbReference type="ARBA" id="ARBA00022884"/>
    </source>
</evidence>
<dbReference type="NCBIfam" id="TIGR01044">
    <property type="entry name" value="rplV_bact"/>
    <property type="match status" value="1"/>
</dbReference>
<evidence type="ECO:0000256" key="8">
    <source>
        <dbReference type="ARBA" id="ARBA00025084"/>
    </source>
</evidence>
<dbReference type="GO" id="GO:0006412">
    <property type="term" value="P:translation"/>
    <property type="evidence" value="ECO:0007669"/>
    <property type="project" value="UniProtKB-UniRule"/>
</dbReference>
<evidence type="ECO:0000313" key="15">
    <source>
        <dbReference type="Proteomes" id="UP000190328"/>
    </source>
</evidence>
<dbReference type="PANTHER" id="PTHR13501">
    <property type="entry name" value="CHLOROPLAST 50S RIBOSOMAL PROTEIN L22-RELATED"/>
    <property type="match status" value="1"/>
</dbReference>
<dbReference type="STRING" id="263852.SAMN02745116_01836"/>
<dbReference type="EMBL" id="FUXI01000021">
    <property type="protein sequence ID" value="SJZ92004.1"/>
    <property type="molecule type" value="Genomic_DNA"/>
</dbReference>
<comment type="function">
    <text evidence="10 13">This protein binds specifically to 23S rRNA; its binding is stimulated by other ribosomal proteins, e.g., L4, L17, and L20. It is important during the early stages of 50S assembly. It makes multiple contacts with different domains of the 23S rRNA in the assembled 50S subunit and ribosome.</text>
</comment>
<comment type="subunit">
    <text evidence="3 10 12">Part of the 50S ribosomal subunit.</text>
</comment>
<dbReference type="PROSITE" id="PS00464">
    <property type="entry name" value="RIBOSOMAL_L22"/>
    <property type="match status" value="1"/>
</dbReference>
<dbReference type="RefSeq" id="WP_078807764.1">
    <property type="nucleotide sequence ID" value="NZ_FUXI01000021.1"/>
</dbReference>
<dbReference type="InterPro" id="IPR047867">
    <property type="entry name" value="Ribosomal_uL22_bac/org-type"/>
</dbReference>
<dbReference type="CDD" id="cd00336">
    <property type="entry name" value="Ribosomal_L22"/>
    <property type="match status" value="1"/>
</dbReference>
<evidence type="ECO:0000256" key="7">
    <source>
        <dbReference type="ARBA" id="ARBA00023274"/>
    </source>
</evidence>
<dbReference type="Proteomes" id="UP000190328">
    <property type="component" value="Unassembled WGS sequence"/>
</dbReference>
<gene>
    <name evidence="10" type="primary">rplV</name>
    <name evidence="14" type="ORF">SAMN02745116_01836</name>
</gene>
<dbReference type="InterPro" id="IPR005727">
    <property type="entry name" value="Ribosomal_uL22_bac/chlpt-type"/>
</dbReference>
<dbReference type="FunFam" id="3.90.470.10:FF:000001">
    <property type="entry name" value="50S ribosomal protein L22"/>
    <property type="match status" value="1"/>
</dbReference>
<evidence type="ECO:0000256" key="3">
    <source>
        <dbReference type="ARBA" id="ARBA00011838"/>
    </source>
</evidence>
<dbReference type="GO" id="GO:0022625">
    <property type="term" value="C:cytosolic large ribosomal subunit"/>
    <property type="evidence" value="ECO:0007669"/>
    <property type="project" value="TreeGrafter"/>
</dbReference>
<dbReference type="PANTHER" id="PTHR13501:SF8">
    <property type="entry name" value="LARGE RIBOSOMAL SUBUNIT PROTEIN UL22M"/>
    <property type="match status" value="1"/>
</dbReference>
<reference evidence="14 15" key="1">
    <citation type="submission" date="2017-02" db="EMBL/GenBank/DDBJ databases">
        <authorList>
            <person name="Peterson S.W."/>
        </authorList>
    </citation>
    <scope>NUCLEOTIDE SEQUENCE [LARGE SCALE GENOMIC DNA]</scope>
    <source>
        <strain evidence="14 15">ATCC BAA-1030</strain>
    </source>
</reference>
<evidence type="ECO:0000256" key="1">
    <source>
        <dbReference type="ARBA" id="ARBA00003478"/>
    </source>
</evidence>
<evidence type="ECO:0000256" key="12">
    <source>
        <dbReference type="RuleBase" id="RU004006"/>
    </source>
</evidence>
<evidence type="ECO:0000256" key="11">
    <source>
        <dbReference type="RuleBase" id="RU004005"/>
    </source>
</evidence>
<dbReference type="SUPFAM" id="SSF54843">
    <property type="entry name" value="Ribosomal protein L22"/>
    <property type="match status" value="1"/>
</dbReference>
<dbReference type="GO" id="GO:0003735">
    <property type="term" value="F:structural constituent of ribosome"/>
    <property type="evidence" value="ECO:0007669"/>
    <property type="project" value="InterPro"/>
</dbReference>
<dbReference type="OrthoDB" id="9805969at2"/>
<sequence>MSEQILSAKATAKTVRVSPRKARLVVDLIRGKQVAEAISILKFTPNKAAGIVEKVLNSAIANAENNFDLDVENLFVSEVFVNEGPTMKRFRPRAKGSASPINKRTSHITVVVTEK</sequence>
<evidence type="ECO:0000256" key="6">
    <source>
        <dbReference type="ARBA" id="ARBA00022980"/>
    </source>
</evidence>